<comment type="caution">
    <text evidence="1">The sequence shown here is derived from an EMBL/GenBank/DDBJ whole genome shotgun (WGS) entry which is preliminary data.</text>
</comment>
<sequence>MTRNQNCTNFPPTLTGTQVLCLVVSETGMVYTFTTAKLQPLVTQPEGKNLIRACLNASHGSLPNIMPVGPPMGCSAPIHLPQASRHGHWNHFGTTHHW</sequence>
<reference evidence="1" key="2">
    <citation type="journal article" date="2020" name="Nat. Commun.">
        <title>Large-scale genome sequencing of mycorrhizal fungi provides insights into the early evolution of symbiotic traits.</title>
        <authorList>
            <person name="Miyauchi S."/>
            <person name="Kiss E."/>
            <person name="Kuo A."/>
            <person name="Drula E."/>
            <person name="Kohler A."/>
            <person name="Sanchez-Garcia M."/>
            <person name="Morin E."/>
            <person name="Andreopoulos B."/>
            <person name="Barry K.W."/>
            <person name="Bonito G."/>
            <person name="Buee M."/>
            <person name="Carver A."/>
            <person name="Chen C."/>
            <person name="Cichocki N."/>
            <person name="Clum A."/>
            <person name="Culley D."/>
            <person name="Crous P.W."/>
            <person name="Fauchery L."/>
            <person name="Girlanda M."/>
            <person name="Hayes R.D."/>
            <person name="Keri Z."/>
            <person name="LaButti K."/>
            <person name="Lipzen A."/>
            <person name="Lombard V."/>
            <person name="Magnuson J."/>
            <person name="Maillard F."/>
            <person name="Murat C."/>
            <person name="Nolan M."/>
            <person name="Ohm R.A."/>
            <person name="Pangilinan J."/>
            <person name="Pereira M.F."/>
            <person name="Perotto S."/>
            <person name="Peter M."/>
            <person name="Pfister S."/>
            <person name="Riley R."/>
            <person name="Sitrit Y."/>
            <person name="Stielow J.B."/>
            <person name="Szollosi G."/>
            <person name="Zifcakova L."/>
            <person name="Stursova M."/>
            <person name="Spatafora J.W."/>
            <person name="Tedersoo L."/>
            <person name="Vaario L.M."/>
            <person name="Yamada A."/>
            <person name="Yan M."/>
            <person name="Wang P."/>
            <person name="Xu J."/>
            <person name="Bruns T."/>
            <person name="Baldrian P."/>
            <person name="Vilgalys R."/>
            <person name="Dunand C."/>
            <person name="Henrissat B."/>
            <person name="Grigoriev I.V."/>
            <person name="Hibbett D."/>
            <person name="Nagy L.G."/>
            <person name="Martin F.M."/>
        </authorList>
    </citation>
    <scope>NUCLEOTIDE SEQUENCE</scope>
    <source>
        <strain evidence="1">Prilba</strain>
    </source>
</reference>
<evidence type="ECO:0000313" key="2">
    <source>
        <dbReference type="Proteomes" id="UP000759537"/>
    </source>
</evidence>
<dbReference type="GO" id="GO:0046983">
    <property type="term" value="F:protein dimerization activity"/>
    <property type="evidence" value="ECO:0007669"/>
    <property type="project" value="InterPro"/>
</dbReference>
<dbReference type="GO" id="GO:0045944">
    <property type="term" value="P:positive regulation of transcription by RNA polymerase II"/>
    <property type="evidence" value="ECO:0007669"/>
    <property type="project" value="UniProtKB-ARBA"/>
</dbReference>
<dbReference type="Proteomes" id="UP000759537">
    <property type="component" value="Unassembled WGS sequence"/>
</dbReference>
<dbReference type="Gene3D" id="3.40.1810.10">
    <property type="entry name" value="Transcription factor, MADS-box"/>
    <property type="match status" value="1"/>
</dbReference>
<gene>
    <name evidence="1" type="ORF">DFH94DRAFT_638777</name>
</gene>
<dbReference type="OrthoDB" id="2284405at2759"/>
<reference evidence="1" key="1">
    <citation type="submission" date="2019-10" db="EMBL/GenBank/DDBJ databases">
        <authorList>
            <consortium name="DOE Joint Genome Institute"/>
            <person name="Kuo A."/>
            <person name="Miyauchi S."/>
            <person name="Kiss E."/>
            <person name="Drula E."/>
            <person name="Kohler A."/>
            <person name="Sanchez-Garcia M."/>
            <person name="Andreopoulos B."/>
            <person name="Barry K.W."/>
            <person name="Bonito G."/>
            <person name="Buee M."/>
            <person name="Carver A."/>
            <person name="Chen C."/>
            <person name="Cichocki N."/>
            <person name="Clum A."/>
            <person name="Culley D."/>
            <person name="Crous P.W."/>
            <person name="Fauchery L."/>
            <person name="Girlanda M."/>
            <person name="Hayes R."/>
            <person name="Keri Z."/>
            <person name="LaButti K."/>
            <person name="Lipzen A."/>
            <person name="Lombard V."/>
            <person name="Magnuson J."/>
            <person name="Maillard F."/>
            <person name="Morin E."/>
            <person name="Murat C."/>
            <person name="Nolan M."/>
            <person name="Ohm R."/>
            <person name="Pangilinan J."/>
            <person name="Pereira M."/>
            <person name="Perotto S."/>
            <person name="Peter M."/>
            <person name="Riley R."/>
            <person name="Sitrit Y."/>
            <person name="Stielow B."/>
            <person name="Szollosi G."/>
            <person name="Zifcakova L."/>
            <person name="Stursova M."/>
            <person name="Spatafora J.W."/>
            <person name="Tedersoo L."/>
            <person name="Vaario L.-M."/>
            <person name="Yamada A."/>
            <person name="Yan M."/>
            <person name="Wang P."/>
            <person name="Xu J."/>
            <person name="Bruns T."/>
            <person name="Baldrian P."/>
            <person name="Vilgalys R."/>
            <person name="Henrissat B."/>
            <person name="Grigoriev I.V."/>
            <person name="Hibbett D."/>
            <person name="Nagy L.G."/>
            <person name="Martin F.M."/>
        </authorList>
    </citation>
    <scope>NUCLEOTIDE SEQUENCE</scope>
    <source>
        <strain evidence="1">Prilba</strain>
    </source>
</reference>
<name>A0A9P5MNL6_9AGAM</name>
<dbReference type="GO" id="GO:0003677">
    <property type="term" value="F:DNA binding"/>
    <property type="evidence" value="ECO:0007669"/>
    <property type="project" value="InterPro"/>
</dbReference>
<dbReference type="AlphaFoldDB" id="A0A9P5MNL6"/>
<dbReference type="EMBL" id="WHVB01000035">
    <property type="protein sequence ID" value="KAF8467604.1"/>
    <property type="molecule type" value="Genomic_DNA"/>
</dbReference>
<evidence type="ECO:0000313" key="1">
    <source>
        <dbReference type="EMBL" id="KAF8467604.1"/>
    </source>
</evidence>
<dbReference type="InterPro" id="IPR036879">
    <property type="entry name" value="TF_MADSbox_sf"/>
</dbReference>
<proteinExistence type="predicted"/>
<keyword evidence="2" id="KW-1185">Reference proteome</keyword>
<accession>A0A9P5MNL6</accession>
<protein>
    <recommendedName>
        <fullName evidence="3">MADS-box domain-containing protein</fullName>
    </recommendedName>
</protein>
<organism evidence="1 2">
    <name type="scientific">Russula ochroleuca</name>
    <dbReference type="NCBI Taxonomy" id="152965"/>
    <lineage>
        <taxon>Eukaryota</taxon>
        <taxon>Fungi</taxon>
        <taxon>Dikarya</taxon>
        <taxon>Basidiomycota</taxon>
        <taxon>Agaricomycotina</taxon>
        <taxon>Agaricomycetes</taxon>
        <taxon>Russulales</taxon>
        <taxon>Russulaceae</taxon>
        <taxon>Russula</taxon>
    </lineage>
</organism>
<evidence type="ECO:0008006" key="3">
    <source>
        <dbReference type="Google" id="ProtNLM"/>
    </source>
</evidence>